<dbReference type="InterPro" id="IPR013913">
    <property type="entry name" value="Nup153_N"/>
</dbReference>
<keyword evidence="14 19" id="KW-0472">Membrane</keyword>
<keyword evidence="17" id="KW-0040">ANK repeat</keyword>
<dbReference type="InterPro" id="IPR043058">
    <property type="entry name" value="NUDIX_sf"/>
</dbReference>
<accession>A0A553RHP9</accession>
<dbReference type="GO" id="GO:0017056">
    <property type="term" value="F:structural constituent of nuclear pore"/>
    <property type="evidence" value="ECO:0007669"/>
    <property type="project" value="TreeGrafter"/>
</dbReference>
<comment type="caution">
    <text evidence="23">The sequence shown here is derived from an EMBL/GenBank/DDBJ whole genome shotgun (WGS) entry which is preliminary data.</text>
</comment>
<evidence type="ECO:0000313" key="23">
    <source>
        <dbReference type="EMBL" id="TRZ01711.1"/>
    </source>
</evidence>
<dbReference type="Gene3D" id="4.10.1060.10">
    <property type="entry name" value="Zinc finger, RanBP2-type"/>
    <property type="match status" value="3"/>
</dbReference>
<name>A0A553RHP9_9TELE</name>
<dbReference type="SMART" id="SM00295">
    <property type="entry name" value="B41"/>
    <property type="match status" value="1"/>
</dbReference>
<feature type="transmembrane region" description="Helical" evidence="19">
    <location>
        <begin position="255"/>
        <end position="276"/>
    </location>
</feature>
<keyword evidence="19" id="KW-0808">Transferase</keyword>
<keyword evidence="15" id="KW-0539">Nucleus</keyword>
<feature type="compositionally biased region" description="Basic and acidic residues" evidence="20">
    <location>
        <begin position="1033"/>
        <end position="1045"/>
    </location>
</feature>
<evidence type="ECO:0000256" key="9">
    <source>
        <dbReference type="ARBA" id="ARBA00022833"/>
    </source>
</evidence>
<dbReference type="InterPro" id="IPR036443">
    <property type="entry name" value="Znf_RanBP2_sf"/>
</dbReference>
<keyword evidence="19" id="KW-0812">Transmembrane</keyword>
<evidence type="ECO:0000256" key="10">
    <source>
        <dbReference type="ARBA" id="ARBA00022927"/>
    </source>
</evidence>
<evidence type="ECO:0000256" key="17">
    <source>
        <dbReference type="PROSITE-ProRule" id="PRU00023"/>
    </source>
</evidence>
<feature type="compositionally biased region" description="Polar residues" evidence="20">
    <location>
        <begin position="1566"/>
        <end position="1577"/>
    </location>
</feature>
<sequence length="2818" mass="305978">METFAPDKTRAVVLSNEVLQLAPDAQIASNPLHMLWLPASQENYSKHVELISKLNVRRDPAPQRAGQNERVRKERRSELKKRMKTSTMEGERTVKGEDVCDTTLKNHSALSAAERSAIVTYVKHNAHKKKMTLGEQGVCSLASPSHPSSENTQPTMAPSKGSRMLSKDDAEYTHHFRMINEQQVEDISVDFFYKPHTITLLTVTVVSIMYFAFTRDDGDSDNNLRVSLLLVVFFFLVISILAFPNGPFIRPHPAIWRMVFGLSVLYFLFLVFLIFLNWDQVKMLLYWLDPELRFAKREAEVMEYAVNCHVITWERILSHFDIFAFGHFWGWAMKALLIRSYGLCWTISITWELTELFFMHLLPNFAECWWDQVILDILLCNGGGIWLGMSVCHFLEMRTYRWASIKDIHSASGKLKRAVLQFTPASWTYVHWFDPKSSFQRVAGIYLFMIIWQLTELNTFFLKHIFVFQASHPLSWCRILFIGIITAPTVRAIAFLEALACIKFGQDLFSNTQVLYVVFWFLCLAFITSLCLFGMVWFEQNYGKKMKSIGDERGFVDLGDKVPCSDKGQHCDSEALSGVALLSELNPVSYGGDRRRENQIQKIPYRFKTPGLISRVTDTVKSIVPSWLQKYFNSGEGLEGVATTTSTAAAAAAAAHGVEGNNVMLPPNGNDEAVPLPDIPESPEPSTKPSTSRASLNFQEALSRPPLNRTHINFPSLDGSPVLGAPNSLFSLPSTSTAPYSGSPFAVSSNFSLVKEIKDSSSQHEDDNISTTSGFSSRASDKDVPASKPAPLLWSPETERTHSGSHSNSGLKKPAFNLSVFGTSSASVLNSSGLNSSQLGDSPFYPGKTTYGGASAMRSARSRPATPYQPPVRRQIKAKPAGAQPCGVTSATARRILQSLERMSSPLADAKRIPSTVSSPLSASMNHTDHDISHYQAKKKRLEPSVPPVQKLVIPTAAAVSGNRLMSFRPSLTPGGVNRSVDKTNRDTPVRQPPLNLPSNQDPAPSTSGLLYPMSSTPTPASSASGGGKMKRERAIRPSSKRPDDEIAEEPDLPPASLPSNFTLPKFSFSSSPANSLLTSTKPLIPASEEPATNKEPAPPSTPPTTPFTFSSPIVKATAASPQTFSPSSGFTFSAPAVKTGPPQSNGKISTSIASVKAVAAEEKEFEGPFKPAKVLKQGSVLDLLKAPGFASPSQNSDKPPQSTSASSTPLSGFGDMIRPPPPYDKTFVACLTPRSNTDSFQKLDVKPPEAPSLSSLFAAPAGSWECDTCLVSNKVEVVKCVACDTAKPGTGVKSSLTLPVFSDSSSTSSTTSTSVSSASGLLGFGDKFKKPEGSWDCDVCMVQNKAQDLKCVACQSSKPGAVATPVSISAPAPTGSSAPLLGFGEKFKKPEGSWECDVCCVQNKAEEQQCVACQTAKPGAKIQSKGFTSSFGAQSSSMDSSSSGFKFGTSSTDSTSAGLKFGGTFSDSSTTGGIKFGFGSSTSSSEGFKIDVSLDKPPTLIKGDCTSVETASTVDLNFSGSVNETSQESTSGFAFGASGVAFGSQASNSKPPLLFGAKPVEKGTSDSTLSFSVPQSKTEKDESPAQSETVSSTASTIPVFGKSLVADSSIPTFGEQTTTGQTLATPSFAFGKSEEKKDSAPSSTFLFGASKEAEKPSANVGFSFSKPDPPKELPKPVLAFGKPAESTEPSKQSFGFGQGVTDTSAPKPSFGFMANSSSVPVSSSSTSSLFGTPATSTSSSAPSSNFVFGQSSSSSSEPSAAKAFVFGQQQETQPTPPVTSSSSSVPVPAQPFQFGSNSSTPSFSFGAAASSTPASPAPAPSANPSPFVFSSAAPSSAFSSAQAPIFGQTASQPSAPTFGSAAPSFSVSAAPASFGAKPSSASVFGQQQNPVPTFGSTAASTGQGGFQFGSAAGFGAPAGSNSVFTFGGGSAAPAASASVSAIPPLNPPSGTGFGFAQTPSFNIGNYILLIEVPLEGKEKKRKKVLLGTRIQTNNDQTRSILEFVDETTKPISNNQGITGKRVVHMRKFQLDCDGEEREASLFIVPINVKDNSKCVYTPGSPSFYCLHDIMRVCSETSAHFSSTTSKMLLALDKWLAEQHAVPHAIPALFRPAPVERVKTTVSNPAYSDSSKHTDGSLHMGYTALEIKSKMMSLEKADLCIQNPLYGSDLQYTNRVDKVIINPYFGLGAPDYSKIQIPKRDKWQHSMTSVSEDKDRQWVDDFPLHRSACEGDTDLLLKLLDGGFSVKQLDSDHWAPIHYACWHGKVEATKLLLEKGNCNPNLLNGQLSSPLHFAASGGHAEIVQILLQHPEIDRHVEDQQKRSPLQVCEESKQNNWEETVQLLQQTNSKPYEKVRIYRMDGSYRSVELKHGNNTTVQQIMEGMRLSQETQQYFTIWICSENLSLQLKPYHKPLQHLRIWSEIVTDLTALDPQRESPQLFLRRDVRLPLDVEKKVEDPLSILILFDEARYCLLKGFLSASDSKLITLASLLLQIIYGNYDSKKHKQGFLNEENLKSIVPISKVKSKAHHWTNRILHEYKRLFLQQCWEIPTYGAAFFTGQVFTKASSSTHKVIRVYVGVNTAGLHLMNMETKIHSLENKKNFVVHTKQAGLIVKLLMKLSGQITVNDRTASDKYAYGFERLKEVVWNEGMHIFLNDNRTNRKQVFGGNFTMSSDAQYEDSMSTMVLENIKNKLLQAFRAYGEQRNPVETFVDPRSQLNEELRRAKIEGAITRLRSELSLFMSFQGTELRLPKPRLRDAGLRYEMDDSGGQMLISPELQEEILLPAPSLPENHPASSSSSFVATSHSCLSSWMPWCRSIS</sequence>
<gene>
    <name evidence="23" type="ORF">DNTS_003597</name>
</gene>
<evidence type="ECO:0000256" key="2">
    <source>
        <dbReference type="ARBA" id="ARBA00004126"/>
    </source>
</evidence>
<evidence type="ECO:0000256" key="4">
    <source>
        <dbReference type="ARBA" id="ARBA00022448"/>
    </source>
</evidence>
<feature type="compositionally biased region" description="Basic and acidic residues" evidence="20">
    <location>
        <begin position="758"/>
        <end position="767"/>
    </location>
</feature>
<feature type="compositionally biased region" description="Low complexity" evidence="20">
    <location>
        <begin position="1015"/>
        <end position="1024"/>
    </location>
</feature>
<dbReference type="Pfam" id="PF03034">
    <property type="entry name" value="PSS"/>
    <property type="match status" value="1"/>
</dbReference>
<feature type="transmembrane region" description="Helical" evidence="19">
    <location>
        <begin position="374"/>
        <end position="395"/>
    </location>
</feature>
<feature type="region of interest" description="Disordered" evidence="20">
    <location>
        <begin position="58"/>
        <end position="92"/>
    </location>
</feature>
<feature type="region of interest" description="Disordered" evidence="20">
    <location>
        <begin position="140"/>
        <end position="164"/>
    </location>
</feature>
<dbReference type="InterPro" id="IPR026054">
    <property type="entry name" value="Nucleoporin"/>
</dbReference>
<feature type="region of interest" description="Disordered" evidence="20">
    <location>
        <begin position="758"/>
        <end position="812"/>
    </location>
</feature>
<comment type="catalytic activity">
    <reaction evidence="19">
        <text>a 1,2-diacyl-sn-glycero-3-phosphoethanolamine + L-serine = a 1,2-diacyl-sn-glycero-3-phospho-L-serine + ethanolamine</text>
        <dbReference type="Rhea" id="RHEA:27606"/>
        <dbReference type="ChEBI" id="CHEBI:33384"/>
        <dbReference type="ChEBI" id="CHEBI:57262"/>
        <dbReference type="ChEBI" id="CHEBI:57603"/>
        <dbReference type="ChEBI" id="CHEBI:64612"/>
        <dbReference type="EC" id="2.7.8.29"/>
    </reaction>
</comment>
<keyword evidence="6" id="KW-0677">Repeat</keyword>
<dbReference type="PROSITE" id="PS50297">
    <property type="entry name" value="ANK_REP_REGION"/>
    <property type="match status" value="1"/>
</dbReference>
<feature type="region of interest" description="Disordered" evidence="20">
    <location>
        <begin position="660"/>
        <end position="695"/>
    </location>
</feature>
<feature type="compositionally biased region" description="Polar residues" evidence="20">
    <location>
        <begin position="1585"/>
        <end position="1595"/>
    </location>
</feature>
<dbReference type="SUPFAM" id="SSF48403">
    <property type="entry name" value="Ankyrin repeat"/>
    <property type="match status" value="1"/>
</dbReference>
<keyword evidence="7 18" id="KW-0863">Zinc-finger</keyword>
<keyword evidence="4" id="KW-0813">Transport</keyword>
<keyword evidence="13" id="KW-0906">Nuclear pore complex</keyword>
<keyword evidence="19" id="KW-0594">Phospholipid biosynthesis</keyword>
<dbReference type="CDD" id="cd14473">
    <property type="entry name" value="FERM_B-lobe"/>
    <property type="match status" value="1"/>
</dbReference>
<feature type="domain" description="FERM" evidence="21">
    <location>
        <begin position="2352"/>
        <end position="2703"/>
    </location>
</feature>
<evidence type="ECO:0000256" key="8">
    <source>
        <dbReference type="ARBA" id="ARBA00022816"/>
    </source>
</evidence>
<keyword evidence="19" id="KW-0256">Endoplasmic reticulum</keyword>
<dbReference type="InterPro" id="IPR035963">
    <property type="entry name" value="FERM_2"/>
</dbReference>
<evidence type="ECO:0000256" key="15">
    <source>
        <dbReference type="ARBA" id="ARBA00023242"/>
    </source>
</evidence>
<evidence type="ECO:0000256" key="19">
    <source>
        <dbReference type="RuleBase" id="RU368094"/>
    </source>
</evidence>
<dbReference type="InterPro" id="IPR004277">
    <property type="entry name" value="PSS"/>
</dbReference>
<dbReference type="InterPro" id="IPR014352">
    <property type="entry name" value="FERM/acyl-CoA-bd_prot_sf"/>
</dbReference>
<dbReference type="InterPro" id="IPR032022">
    <property type="entry name" value="NUDIX"/>
</dbReference>
<dbReference type="OrthoDB" id="194358at2759"/>
<dbReference type="GO" id="GO:0008270">
    <property type="term" value="F:zinc ion binding"/>
    <property type="evidence" value="ECO:0007669"/>
    <property type="project" value="UniProtKB-KW"/>
</dbReference>
<dbReference type="GO" id="GO:0031965">
    <property type="term" value="C:nuclear membrane"/>
    <property type="evidence" value="ECO:0007669"/>
    <property type="project" value="UniProtKB-SubCell"/>
</dbReference>
<dbReference type="GO" id="GO:0006606">
    <property type="term" value="P:protein import into nucleus"/>
    <property type="evidence" value="ECO:0007669"/>
    <property type="project" value="TreeGrafter"/>
</dbReference>
<evidence type="ECO:0000256" key="6">
    <source>
        <dbReference type="ARBA" id="ARBA00022737"/>
    </source>
</evidence>
<dbReference type="Proteomes" id="UP000316079">
    <property type="component" value="Unassembled WGS sequence"/>
</dbReference>
<dbReference type="PROSITE" id="PS50088">
    <property type="entry name" value="ANK_REPEAT"/>
    <property type="match status" value="1"/>
</dbReference>
<evidence type="ECO:0000256" key="20">
    <source>
        <dbReference type="SAM" id="MobiDB-lite"/>
    </source>
</evidence>
<feature type="transmembrane region" description="Helical" evidence="19">
    <location>
        <begin position="224"/>
        <end position="243"/>
    </location>
</feature>
<feature type="repeat" description="ANK" evidence="17">
    <location>
        <begin position="2286"/>
        <end position="2309"/>
    </location>
</feature>
<feature type="compositionally biased region" description="Low complexity" evidence="20">
    <location>
        <begin position="854"/>
        <end position="863"/>
    </location>
</feature>
<feature type="region of interest" description="Disordered" evidence="20">
    <location>
        <begin position="1554"/>
        <end position="1595"/>
    </location>
</feature>
<dbReference type="InterPro" id="IPR011993">
    <property type="entry name" value="PH-like_dom_sf"/>
</dbReference>
<feature type="domain" description="RanBP2-type" evidence="22">
    <location>
        <begin position="1261"/>
        <end position="1290"/>
    </location>
</feature>
<feature type="compositionally biased region" description="Polar residues" evidence="20">
    <location>
        <begin position="1058"/>
        <end position="1082"/>
    </location>
</feature>
<dbReference type="PROSITE" id="PS50199">
    <property type="entry name" value="ZF_RANBP2_2"/>
    <property type="match status" value="3"/>
</dbReference>
<dbReference type="InterPro" id="IPR000299">
    <property type="entry name" value="FERM_domain"/>
</dbReference>
<keyword evidence="24" id="KW-1185">Reference proteome</keyword>
<feature type="region of interest" description="Disordered" evidence="20">
    <location>
        <begin position="1659"/>
        <end position="1794"/>
    </location>
</feature>
<proteinExistence type="inferred from homology"/>
<dbReference type="GO" id="GO:0006659">
    <property type="term" value="P:phosphatidylserine biosynthetic process"/>
    <property type="evidence" value="ECO:0007669"/>
    <property type="project" value="UniProtKB-UniRule"/>
</dbReference>
<feature type="compositionally biased region" description="Polar residues" evidence="20">
    <location>
        <begin position="1192"/>
        <end position="1211"/>
    </location>
</feature>
<protein>
    <recommendedName>
        <fullName evidence="19">Phosphatidylserine synthase</fullName>
        <ecNumber evidence="19">2.7.8.29</ecNumber>
    </recommendedName>
    <alternativeName>
        <fullName evidence="19">Serine-exchange enzyme</fullName>
    </alternativeName>
</protein>
<dbReference type="GO" id="GO:0005643">
    <property type="term" value="C:nuclear pore"/>
    <property type="evidence" value="ECO:0007669"/>
    <property type="project" value="UniProtKB-SubCell"/>
</dbReference>
<comment type="function">
    <text evidence="19">Catalyzes a base-exchange reaction in which the polar head group of phosphatidylethanolamine (PE) is replaced by L-serine.</text>
</comment>
<keyword evidence="19" id="KW-0443">Lipid metabolism</keyword>
<feature type="compositionally biased region" description="Basic and acidic residues" evidence="20">
    <location>
        <begin position="58"/>
        <end position="77"/>
    </location>
</feature>
<feature type="transmembrane region" description="Helical" evidence="19">
    <location>
        <begin position="514"/>
        <end position="538"/>
    </location>
</feature>
<dbReference type="PANTHER" id="PTHR23193:SF23">
    <property type="entry name" value="NUCLEAR PORE COMPLEX PROTEIN NUP153"/>
    <property type="match status" value="1"/>
</dbReference>
<dbReference type="GO" id="GO:0006405">
    <property type="term" value="P:RNA export from nucleus"/>
    <property type="evidence" value="ECO:0007669"/>
    <property type="project" value="TreeGrafter"/>
</dbReference>
<evidence type="ECO:0000256" key="14">
    <source>
        <dbReference type="ARBA" id="ARBA00023136"/>
    </source>
</evidence>
<dbReference type="InterPro" id="IPR019748">
    <property type="entry name" value="FERM_central"/>
</dbReference>
<organism evidence="23 24">
    <name type="scientific">Danionella cerebrum</name>
    <dbReference type="NCBI Taxonomy" id="2873325"/>
    <lineage>
        <taxon>Eukaryota</taxon>
        <taxon>Metazoa</taxon>
        <taxon>Chordata</taxon>
        <taxon>Craniata</taxon>
        <taxon>Vertebrata</taxon>
        <taxon>Euteleostomi</taxon>
        <taxon>Actinopterygii</taxon>
        <taxon>Neopterygii</taxon>
        <taxon>Teleostei</taxon>
        <taxon>Ostariophysi</taxon>
        <taxon>Cypriniformes</taxon>
        <taxon>Danionidae</taxon>
        <taxon>Danioninae</taxon>
        <taxon>Danionella</taxon>
    </lineage>
</organism>
<dbReference type="Gene3D" id="1.20.80.10">
    <property type="match status" value="1"/>
</dbReference>
<keyword evidence="5" id="KW-0479">Metal-binding</keyword>
<dbReference type="PANTHER" id="PTHR23193">
    <property type="entry name" value="NUCLEAR PORE COMPLEX PROTEIN NUP"/>
    <property type="match status" value="1"/>
</dbReference>
<keyword evidence="19" id="KW-1133">Transmembrane helix</keyword>
<dbReference type="Pfam" id="PF16705">
    <property type="entry name" value="NUDIX_5"/>
    <property type="match status" value="1"/>
</dbReference>
<dbReference type="Pfam" id="PF00373">
    <property type="entry name" value="FERM_M"/>
    <property type="match status" value="1"/>
</dbReference>
<keyword evidence="11" id="KW-0811">Translocation</keyword>
<keyword evidence="8" id="KW-0509">mRNA transport</keyword>
<dbReference type="Gene3D" id="3.10.20.90">
    <property type="entry name" value="Phosphatidylinositol 3-kinase Catalytic Subunit, Chain A, domain 1"/>
    <property type="match status" value="1"/>
</dbReference>
<feature type="transmembrane region" description="Helical" evidence="19">
    <location>
        <begin position="191"/>
        <end position="212"/>
    </location>
</feature>
<dbReference type="PROSITE" id="PS01358">
    <property type="entry name" value="ZF_RANBP2_1"/>
    <property type="match status" value="3"/>
</dbReference>
<keyword evidence="10" id="KW-0653">Protein transport</keyword>
<evidence type="ECO:0000256" key="16">
    <source>
        <dbReference type="ARBA" id="ARBA00060842"/>
    </source>
</evidence>
<dbReference type="InterPro" id="IPR019749">
    <property type="entry name" value="Band_41_domain"/>
</dbReference>
<feature type="compositionally biased region" description="Polar residues" evidence="20">
    <location>
        <begin position="1688"/>
        <end position="1707"/>
    </location>
</feature>
<evidence type="ECO:0000256" key="3">
    <source>
        <dbReference type="ARBA" id="ARBA00004567"/>
    </source>
</evidence>
<comment type="similarity">
    <text evidence="16">Belongs to the NUP153 family.</text>
</comment>
<keyword evidence="19" id="KW-1208">Phospholipid metabolism</keyword>
<feature type="region of interest" description="Disordered" evidence="20">
    <location>
        <begin position="966"/>
        <end position="1149"/>
    </location>
</feature>
<dbReference type="Gene3D" id="2.30.29.30">
    <property type="entry name" value="Pleckstrin-homology domain (PH domain)/Phosphotyrosine-binding domain (PTB)"/>
    <property type="match status" value="1"/>
</dbReference>
<feature type="compositionally biased region" description="Low complexity" evidence="20">
    <location>
        <begin position="1717"/>
        <end position="1792"/>
    </location>
</feature>
<dbReference type="Pfam" id="PF08604">
    <property type="entry name" value="Nup153"/>
    <property type="match status" value="1"/>
</dbReference>
<dbReference type="FunFam" id="3.10.20.90:FF:000076">
    <property type="entry name" value="Krev interaction trapped protein 1"/>
    <property type="match status" value="1"/>
</dbReference>
<dbReference type="GO" id="GO:0008139">
    <property type="term" value="F:nuclear localization sequence binding"/>
    <property type="evidence" value="ECO:0007669"/>
    <property type="project" value="TreeGrafter"/>
</dbReference>
<evidence type="ECO:0000313" key="24">
    <source>
        <dbReference type="Proteomes" id="UP000316079"/>
    </source>
</evidence>
<evidence type="ECO:0000256" key="11">
    <source>
        <dbReference type="ARBA" id="ARBA00023010"/>
    </source>
</evidence>
<feature type="domain" description="RanBP2-type" evidence="22">
    <location>
        <begin position="1332"/>
        <end position="1361"/>
    </location>
</feature>
<evidence type="ECO:0000256" key="1">
    <source>
        <dbReference type="ARBA" id="ARBA00001947"/>
    </source>
</evidence>
<dbReference type="PROSITE" id="PS50057">
    <property type="entry name" value="FERM_3"/>
    <property type="match status" value="1"/>
</dbReference>
<dbReference type="InterPro" id="IPR056485">
    <property type="entry name" value="ARM_KRIT1"/>
</dbReference>
<feature type="compositionally biased region" description="Polar residues" evidence="20">
    <location>
        <begin position="769"/>
        <end position="778"/>
    </location>
</feature>
<keyword evidence="9" id="KW-0862">Zinc</keyword>
<dbReference type="InterPro" id="IPR036770">
    <property type="entry name" value="Ankyrin_rpt-contain_sf"/>
</dbReference>
<dbReference type="Pfam" id="PF00641">
    <property type="entry name" value="Zn_ribbon_RanBP"/>
    <property type="match status" value="3"/>
</dbReference>
<evidence type="ECO:0000259" key="22">
    <source>
        <dbReference type="PROSITE" id="PS50199"/>
    </source>
</evidence>
<feature type="transmembrane region" description="Helical" evidence="19">
    <location>
        <begin position="479"/>
        <end position="502"/>
    </location>
</feature>
<dbReference type="GO" id="GO:0106245">
    <property type="term" value="F:L-serine-phosphatidylethanolamine phosphatidyltransferase activity"/>
    <property type="evidence" value="ECO:0007669"/>
    <property type="project" value="UniProtKB-UniRule"/>
</dbReference>
<feature type="compositionally biased region" description="Basic and acidic residues" evidence="20">
    <location>
        <begin position="980"/>
        <end position="989"/>
    </location>
</feature>
<keyword evidence="19" id="KW-0444">Lipid biosynthesis</keyword>
<evidence type="ECO:0000256" key="5">
    <source>
        <dbReference type="ARBA" id="ARBA00022723"/>
    </source>
</evidence>
<dbReference type="STRING" id="623744.A0A553RHP9"/>
<feature type="compositionally biased region" description="Pro residues" evidence="20">
    <location>
        <begin position="1097"/>
        <end position="1106"/>
    </location>
</feature>
<comment type="cofactor">
    <cofactor evidence="1">
        <name>Zn(2+)</name>
        <dbReference type="ChEBI" id="CHEBI:29105"/>
    </cofactor>
</comment>
<dbReference type="InterPro" id="IPR002110">
    <property type="entry name" value="Ankyrin_rpt"/>
</dbReference>
<feature type="region of interest" description="Disordered" evidence="20">
    <location>
        <begin position="1187"/>
        <end position="1218"/>
    </location>
</feature>
<dbReference type="GO" id="GO:0051028">
    <property type="term" value="P:mRNA transport"/>
    <property type="evidence" value="ECO:0007669"/>
    <property type="project" value="UniProtKB-KW"/>
</dbReference>
<evidence type="ECO:0000256" key="7">
    <source>
        <dbReference type="ARBA" id="ARBA00022771"/>
    </source>
</evidence>
<dbReference type="GO" id="GO:0005789">
    <property type="term" value="C:endoplasmic reticulum membrane"/>
    <property type="evidence" value="ECO:0007669"/>
    <property type="project" value="UniProtKB-SubCell"/>
</dbReference>
<feature type="transmembrane region" description="Helical" evidence="19">
    <location>
        <begin position="343"/>
        <end position="362"/>
    </location>
</feature>
<feature type="domain" description="RanBP2-type" evidence="22">
    <location>
        <begin position="1391"/>
        <end position="1420"/>
    </location>
</feature>
<dbReference type="SUPFAM" id="SSF47031">
    <property type="entry name" value="Second domain of FERM"/>
    <property type="match status" value="1"/>
</dbReference>
<evidence type="ECO:0000256" key="18">
    <source>
        <dbReference type="PROSITE-ProRule" id="PRU00322"/>
    </source>
</evidence>
<feature type="transmembrane region" description="Helical" evidence="19">
    <location>
        <begin position="445"/>
        <end position="467"/>
    </location>
</feature>
<dbReference type="FunFam" id="4.10.1060.10:FF:000001">
    <property type="entry name" value="Nuclear pore complex protein Nup153"/>
    <property type="match status" value="3"/>
</dbReference>
<comment type="subcellular location">
    <subcellularLocation>
        <location evidence="19">Endoplasmic reticulum membrane</location>
        <topology evidence="19">Multi-pass membrane protein</topology>
    </subcellularLocation>
    <subcellularLocation>
        <location evidence="2">Nucleus membrane</location>
    </subcellularLocation>
    <subcellularLocation>
        <location evidence="3">Nucleus</location>
        <location evidence="3">Nuclear pore complex</location>
    </subcellularLocation>
</comment>
<dbReference type="EMBL" id="SRMA01024050">
    <property type="protein sequence ID" value="TRZ01711.1"/>
    <property type="molecule type" value="Genomic_DNA"/>
</dbReference>
<dbReference type="EC" id="2.7.8.29" evidence="19"/>
<dbReference type="InterPro" id="IPR001876">
    <property type="entry name" value="Znf_RanBP2"/>
</dbReference>
<feature type="compositionally biased region" description="Polar residues" evidence="20">
    <location>
        <begin position="997"/>
        <end position="1009"/>
    </location>
</feature>
<keyword evidence="12" id="KW-0238">DNA-binding</keyword>
<dbReference type="Pfam" id="PF24521">
    <property type="entry name" value="Ank_KRIT1"/>
    <property type="match status" value="1"/>
</dbReference>
<dbReference type="UniPathway" id="UPA00948"/>
<evidence type="ECO:0000256" key="13">
    <source>
        <dbReference type="ARBA" id="ARBA00023132"/>
    </source>
</evidence>
<evidence type="ECO:0000256" key="12">
    <source>
        <dbReference type="ARBA" id="ARBA00023125"/>
    </source>
</evidence>
<dbReference type="SMART" id="SM00547">
    <property type="entry name" value="ZnF_RBZ"/>
    <property type="match status" value="3"/>
</dbReference>
<feature type="region of interest" description="Disordered" evidence="20">
    <location>
        <begin position="850"/>
        <end position="887"/>
    </location>
</feature>
<comment type="pathway">
    <text evidence="19">Phospholipid metabolism; phosphatidylserine biosynthesis.</text>
</comment>
<dbReference type="SMART" id="SM00248">
    <property type="entry name" value="ANK"/>
    <property type="match status" value="3"/>
</dbReference>
<comment type="similarity">
    <text evidence="19">Belongs to the phosphatidyl serine synthase family.</text>
</comment>
<dbReference type="Gene3D" id="1.25.40.20">
    <property type="entry name" value="Ankyrin repeat-containing domain"/>
    <property type="match status" value="1"/>
</dbReference>
<dbReference type="SUPFAM" id="SSF90209">
    <property type="entry name" value="Ran binding protein zinc finger-like"/>
    <property type="match status" value="3"/>
</dbReference>
<feature type="compositionally biased region" description="Polar residues" evidence="20">
    <location>
        <begin position="1120"/>
        <end position="1132"/>
    </location>
</feature>
<dbReference type="Gene3D" id="3.30.70.2240">
    <property type="entry name" value="KRIT, N-terminal Nudix domain, NPxY motif-rich region"/>
    <property type="match status" value="1"/>
</dbReference>
<dbReference type="GO" id="GO:0003677">
    <property type="term" value="F:DNA binding"/>
    <property type="evidence" value="ECO:0007669"/>
    <property type="project" value="UniProtKB-KW"/>
</dbReference>
<feature type="compositionally biased region" description="Polar residues" evidence="20">
    <location>
        <begin position="142"/>
        <end position="156"/>
    </location>
</feature>
<evidence type="ECO:0000259" key="21">
    <source>
        <dbReference type="PROSITE" id="PS50057"/>
    </source>
</evidence>
<reference evidence="23 24" key="1">
    <citation type="journal article" date="2019" name="Sci. Data">
        <title>Hybrid genome assembly and annotation of Danionella translucida.</title>
        <authorList>
            <person name="Kadobianskyi M."/>
            <person name="Schulze L."/>
            <person name="Schuelke M."/>
            <person name="Judkewitz B."/>
        </authorList>
    </citation>
    <scope>NUCLEOTIDE SEQUENCE [LARGE SCALE GENOMIC DNA]</scope>
    <source>
        <strain evidence="23 24">Bolton</strain>
    </source>
</reference>